<keyword evidence="3" id="KW-1185">Reference proteome</keyword>
<dbReference type="Proteomes" id="UP000241074">
    <property type="component" value="Chromosome"/>
</dbReference>
<dbReference type="KEGG" id="xba:C7S18_21700"/>
<name>A0A2P1PXQ8_9GAMM</name>
<evidence type="ECO:0000313" key="3">
    <source>
        <dbReference type="Proteomes" id="UP000241074"/>
    </source>
</evidence>
<dbReference type="SUPFAM" id="SSF53098">
    <property type="entry name" value="Ribonuclease H-like"/>
    <property type="match status" value="1"/>
</dbReference>
<dbReference type="PANTHER" id="PTHR38462">
    <property type="entry name" value="EXONUCLEASE-LIKE PROTEIN"/>
    <property type="match status" value="1"/>
</dbReference>
<sequence>MSAVDVLLRLRAQAGARTLGTPVPRAREPDYVAPTHGDAAREAEALVERLRAALARRAYHRDMEQLPGMQSTAVPDFDLGERIAPGLRLLQIDYPDPQATSIDLPWLEQTGVARADLAAFDIETTGMNAGVGVRAFLVGIADWCDDRLRVRQLLLESPAGEPHQLALLREWLLSKRVLLSYNGKSFDVPMMNGRYPLFGQAAPFADLAHLDLLTIVRRQLKDRLSNCKLGTVEREWLGLIRQHDLPSAEVPGAWRDWIRLGRDDRLKRAIAHHRQDVISLWQILNRLLAV</sequence>
<evidence type="ECO:0000313" key="2">
    <source>
        <dbReference type="EMBL" id="AVP99628.1"/>
    </source>
</evidence>
<dbReference type="RefSeq" id="WP_106893545.1">
    <property type="nucleotide sequence ID" value="NZ_CP027860.1"/>
</dbReference>
<feature type="domain" description="YprB ribonuclease H-like" evidence="1">
    <location>
        <begin position="120"/>
        <end position="287"/>
    </location>
</feature>
<proteinExistence type="predicted"/>
<dbReference type="GO" id="GO:0004527">
    <property type="term" value="F:exonuclease activity"/>
    <property type="evidence" value="ECO:0007669"/>
    <property type="project" value="UniProtKB-KW"/>
</dbReference>
<reference evidence="2 3" key="2">
    <citation type="submission" date="2018-03" db="EMBL/GenBank/DDBJ databases">
        <authorList>
            <person name="Keele B.F."/>
        </authorList>
    </citation>
    <scope>NUCLEOTIDE SEQUENCE [LARGE SCALE GENOMIC DNA]</scope>
    <source>
        <strain evidence="2 3">D13</strain>
    </source>
</reference>
<accession>A0A2P1PXQ8</accession>
<keyword evidence="2" id="KW-0269">Exonuclease</keyword>
<organism evidence="2 3">
    <name type="scientific">Ahniella affigens</name>
    <dbReference type="NCBI Taxonomy" id="2021234"/>
    <lineage>
        <taxon>Bacteria</taxon>
        <taxon>Pseudomonadati</taxon>
        <taxon>Pseudomonadota</taxon>
        <taxon>Gammaproteobacteria</taxon>
        <taxon>Lysobacterales</taxon>
        <taxon>Rhodanobacteraceae</taxon>
        <taxon>Ahniella</taxon>
    </lineage>
</organism>
<evidence type="ECO:0000259" key="1">
    <source>
        <dbReference type="Pfam" id="PF13482"/>
    </source>
</evidence>
<dbReference type="InterPro" id="IPR038720">
    <property type="entry name" value="YprB_RNase_H-like_dom"/>
</dbReference>
<protein>
    <submittedName>
        <fullName evidence="2">Exonuclease</fullName>
    </submittedName>
</protein>
<dbReference type="AlphaFoldDB" id="A0A2P1PXQ8"/>
<keyword evidence="2" id="KW-0378">Hydrolase</keyword>
<dbReference type="InterPro" id="IPR012337">
    <property type="entry name" value="RNaseH-like_sf"/>
</dbReference>
<dbReference type="PANTHER" id="PTHR38462:SF1">
    <property type="entry name" value="YPRB RIBONUCLEASE H-LIKE DOMAIN-CONTAINING PROTEIN"/>
    <property type="match status" value="1"/>
</dbReference>
<dbReference type="EMBL" id="CP027860">
    <property type="protein sequence ID" value="AVP99628.1"/>
    <property type="molecule type" value="Genomic_DNA"/>
</dbReference>
<reference evidence="2 3" key="1">
    <citation type="submission" date="2018-03" db="EMBL/GenBank/DDBJ databases">
        <title>Ahniella affigens gen. nov., sp. nov., a gammaproteobacterium isolated from sandy soil near a stream.</title>
        <authorList>
            <person name="Ko Y."/>
            <person name="Kim J.-H."/>
        </authorList>
    </citation>
    <scope>NUCLEOTIDE SEQUENCE [LARGE SCALE GENOMIC DNA]</scope>
    <source>
        <strain evidence="2 3">D13</strain>
    </source>
</reference>
<gene>
    <name evidence="2" type="ORF">C7S18_21700</name>
</gene>
<dbReference type="GO" id="GO:0003676">
    <property type="term" value="F:nucleic acid binding"/>
    <property type="evidence" value="ECO:0007669"/>
    <property type="project" value="InterPro"/>
</dbReference>
<dbReference type="Gene3D" id="3.30.420.10">
    <property type="entry name" value="Ribonuclease H-like superfamily/Ribonuclease H"/>
    <property type="match status" value="1"/>
</dbReference>
<dbReference type="Pfam" id="PF13482">
    <property type="entry name" value="RNase_H_2"/>
    <property type="match status" value="1"/>
</dbReference>
<keyword evidence="2" id="KW-0540">Nuclease</keyword>
<dbReference type="InterPro" id="IPR036397">
    <property type="entry name" value="RNaseH_sf"/>
</dbReference>